<evidence type="ECO:0000313" key="1">
    <source>
        <dbReference type="EMBL" id="CAK5108608.1"/>
    </source>
</evidence>
<proteinExistence type="predicted"/>
<keyword evidence="2" id="KW-1185">Reference proteome</keyword>
<dbReference type="EMBL" id="CAVMJV010000129">
    <property type="protein sequence ID" value="CAK5108608.1"/>
    <property type="molecule type" value="Genomic_DNA"/>
</dbReference>
<dbReference type="Proteomes" id="UP001497535">
    <property type="component" value="Unassembled WGS sequence"/>
</dbReference>
<sequence length="181" mass="19881">MAIFFTSTLLIISIIATTEGMNTNRSASTSDSIQAQKDCEVIYGMFVPVAGSRMHGDAKDAMKKNNPSLTNKLIVSGGSSKYSVTLQVKNQPNCVAQNDKIPVECQIKGDKLSGKLIYDIENGLSVHVPFENTPIFVDNKCEIVFDGYDMKNHKLTLFMNKVKLMIEPTNKQIVKACGAKN</sequence>
<accession>A0ACB1AWB8</accession>
<comment type="caution">
    <text evidence="1">The sequence shown here is derived from an EMBL/GenBank/DDBJ whole genome shotgun (WGS) entry which is preliminary data.</text>
</comment>
<protein>
    <submittedName>
        <fullName evidence="1">Uncharacterized protein</fullName>
    </submittedName>
</protein>
<gene>
    <name evidence="1" type="ORF">MENTE1834_LOCUS43988</name>
</gene>
<evidence type="ECO:0000313" key="2">
    <source>
        <dbReference type="Proteomes" id="UP001497535"/>
    </source>
</evidence>
<name>A0ACB1AWB8_MELEN</name>
<reference evidence="1" key="1">
    <citation type="submission" date="2023-11" db="EMBL/GenBank/DDBJ databases">
        <authorList>
            <person name="Poullet M."/>
        </authorList>
    </citation>
    <scope>NUCLEOTIDE SEQUENCE</scope>
    <source>
        <strain evidence="1">E1834</strain>
    </source>
</reference>
<organism evidence="1 2">
    <name type="scientific">Meloidogyne enterolobii</name>
    <name type="common">Root-knot nematode worm</name>
    <name type="synonym">Meloidogyne mayaguensis</name>
    <dbReference type="NCBI Taxonomy" id="390850"/>
    <lineage>
        <taxon>Eukaryota</taxon>
        <taxon>Metazoa</taxon>
        <taxon>Ecdysozoa</taxon>
        <taxon>Nematoda</taxon>
        <taxon>Chromadorea</taxon>
        <taxon>Rhabditida</taxon>
        <taxon>Tylenchina</taxon>
        <taxon>Tylenchomorpha</taxon>
        <taxon>Tylenchoidea</taxon>
        <taxon>Meloidogynidae</taxon>
        <taxon>Meloidogyninae</taxon>
        <taxon>Meloidogyne</taxon>
    </lineage>
</organism>